<dbReference type="PROSITE" id="PS51352">
    <property type="entry name" value="THIOREDOXIN_2"/>
    <property type="match status" value="1"/>
</dbReference>
<accession>A0ABX1WJY8</accession>
<dbReference type="PANTHER" id="PTHR32234:SF0">
    <property type="entry name" value="THIOL:DISULFIDE INTERCHANGE PROTEIN DSBD"/>
    <property type="match status" value="1"/>
</dbReference>
<evidence type="ECO:0000259" key="2">
    <source>
        <dbReference type="PROSITE" id="PS51352"/>
    </source>
</evidence>
<keyword evidence="1" id="KW-0732">Signal</keyword>
<evidence type="ECO:0000313" key="4">
    <source>
        <dbReference type="Proteomes" id="UP000580344"/>
    </source>
</evidence>
<dbReference type="InterPro" id="IPR036249">
    <property type="entry name" value="Thioredoxin-like_sf"/>
</dbReference>
<sequence>MKKILTLTVLVISVFSFSQTGMKFEESDFKTVLAKAKKENKLIFLDAYAAWCGPCKLMVKNIFPLQTVGDYYNANFVNVKIDMEKGEGIELAKKFKVQGYPTYLFIDGDGNEVHRTMGYVKEEDFIQFGKDALNPEGRMASLVKRFEDGDNDPEFLKSFVMKAVYADRDLFEKALIRLYNVNKTEELTKDDVALLQYGISSIESPTYKIYKERKAVIEKVITPAAYTKFENNLLLSNVYKKTYNKDSKTLDETQFLKQAQDFLTEKEAQRALISIKGNIAYSKKDYAMWESLMLEKYKDVSAVDANELNSVSWRFYENVTDKGALQKAILWAQESVKKDQGYHNTDTLAHLYSKTGDKVNAKKWATKSIELAKAEGEDFEGTQKLLESL</sequence>
<gene>
    <name evidence="3" type="ORF">HMH06_03915</name>
</gene>
<evidence type="ECO:0000313" key="3">
    <source>
        <dbReference type="EMBL" id="NOJ74992.1"/>
    </source>
</evidence>
<feature type="signal peptide" evidence="1">
    <location>
        <begin position="1"/>
        <end position="18"/>
    </location>
</feature>
<organism evidence="3 4">
    <name type="scientific">Empedobacter stercoris</name>
    <dbReference type="NCBI Taxonomy" id="1628248"/>
    <lineage>
        <taxon>Bacteria</taxon>
        <taxon>Pseudomonadati</taxon>
        <taxon>Bacteroidota</taxon>
        <taxon>Flavobacteriia</taxon>
        <taxon>Flavobacteriales</taxon>
        <taxon>Weeksellaceae</taxon>
        <taxon>Empedobacter</taxon>
    </lineage>
</organism>
<dbReference type="Gene3D" id="3.40.30.10">
    <property type="entry name" value="Glutaredoxin"/>
    <property type="match status" value="1"/>
</dbReference>
<proteinExistence type="predicted"/>
<evidence type="ECO:0000256" key="1">
    <source>
        <dbReference type="SAM" id="SignalP"/>
    </source>
</evidence>
<name>A0ABX1WJY8_9FLAO</name>
<dbReference type="PANTHER" id="PTHR32234">
    <property type="entry name" value="THIOL:DISULFIDE INTERCHANGE PROTEIN DSBD"/>
    <property type="match status" value="1"/>
</dbReference>
<protein>
    <submittedName>
        <fullName evidence="3">Thioredoxin fold domain-containing protein</fullName>
    </submittedName>
</protein>
<feature type="chain" id="PRO_5047150951" evidence="1">
    <location>
        <begin position="19"/>
        <end position="389"/>
    </location>
</feature>
<reference evidence="3 4" key="1">
    <citation type="submission" date="2020-05" db="EMBL/GenBank/DDBJ databases">
        <title>Tigecycline resistant gene in Empedobacter stercoris.</title>
        <authorList>
            <person name="Chen Y."/>
            <person name="Cheng Y."/>
            <person name="Zhou K."/>
        </authorList>
    </citation>
    <scope>NUCLEOTIDE SEQUENCE [LARGE SCALE GENOMIC DNA]</scope>
    <source>
        <strain evidence="3 4">ES202</strain>
    </source>
</reference>
<dbReference type="Pfam" id="PF13098">
    <property type="entry name" value="Thioredoxin_2"/>
    <property type="match status" value="1"/>
</dbReference>
<dbReference type="InterPro" id="IPR013766">
    <property type="entry name" value="Thioredoxin_domain"/>
</dbReference>
<dbReference type="EMBL" id="JABFOQ010000005">
    <property type="protein sequence ID" value="NOJ74992.1"/>
    <property type="molecule type" value="Genomic_DNA"/>
</dbReference>
<dbReference type="RefSeq" id="WP_171622312.1">
    <property type="nucleotide sequence ID" value="NZ_JABFOQ010000005.1"/>
</dbReference>
<dbReference type="SUPFAM" id="SSF52833">
    <property type="entry name" value="Thioredoxin-like"/>
    <property type="match status" value="1"/>
</dbReference>
<comment type="caution">
    <text evidence="3">The sequence shown here is derived from an EMBL/GenBank/DDBJ whole genome shotgun (WGS) entry which is preliminary data.</text>
</comment>
<dbReference type="Proteomes" id="UP000580344">
    <property type="component" value="Unassembled WGS sequence"/>
</dbReference>
<feature type="domain" description="Thioredoxin" evidence="2">
    <location>
        <begin position="8"/>
        <end position="134"/>
    </location>
</feature>
<dbReference type="InterPro" id="IPR012336">
    <property type="entry name" value="Thioredoxin-like_fold"/>
</dbReference>
<keyword evidence="4" id="KW-1185">Reference proteome</keyword>